<dbReference type="EMBL" id="VFPU01000002">
    <property type="protein sequence ID" value="TQM91047.1"/>
    <property type="molecule type" value="Genomic_DNA"/>
</dbReference>
<dbReference type="Proteomes" id="UP000315133">
    <property type="component" value="Unassembled WGS sequence"/>
</dbReference>
<comment type="caution">
    <text evidence="1">The sequence shown here is derived from an EMBL/GenBank/DDBJ whole genome shotgun (WGS) entry which is preliminary data.</text>
</comment>
<dbReference type="AlphaFoldDB" id="A0A543K7J0"/>
<evidence type="ECO:0000313" key="2">
    <source>
        <dbReference type="Proteomes" id="UP000315133"/>
    </source>
</evidence>
<dbReference type="RefSeq" id="WP_141820404.1">
    <property type="nucleotide sequence ID" value="NZ_BAAAIL010000001.1"/>
</dbReference>
<reference evidence="1 2" key="1">
    <citation type="submission" date="2019-06" db="EMBL/GenBank/DDBJ databases">
        <title>Sequencing the genomes of 1000 actinobacteria strains.</title>
        <authorList>
            <person name="Klenk H.-P."/>
        </authorList>
    </citation>
    <scope>NUCLEOTIDE SEQUENCE [LARGE SCALE GENOMIC DNA]</scope>
    <source>
        <strain evidence="1 2">DSM 12362</strain>
    </source>
</reference>
<accession>A0A543K7J0</accession>
<keyword evidence="2" id="KW-1185">Reference proteome</keyword>
<dbReference type="InterPro" id="IPR035903">
    <property type="entry name" value="HesB-like_dom_sf"/>
</dbReference>
<evidence type="ECO:0000313" key="1">
    <source>
        <dbReference type="EMBL" id="TQM91047.1"/>
    </source>
</evidence>
<dbReference type="OrthoDB" id="4868950at2"/>
<proteinExistence type="predicted"/>
<name>A0A543K7J0_9MICO</name>
<sequence length="95" mass="9817">MLTVTENAQAVVKGLTAEQGMPESAGLRLSLSPDQTELQVALVPQPEPTDETVAGTEAPVYLAQETVGTLADQTLDAAQTPQGVGFTLQAQQPVG</sequence>
<gene>
    <name evidence="1" type="ORF">FB476_2765</name>
</gene>
<organism evidence="1 2">
    <name type="scientific">Ornithinimicrobium humiphilum</name>
    <dbReference type="NCBI Taxonomy" id="125288"/>
    <lineage>
        <taxon>Bacteria</taxon>
        <taxon>Bacillati</taxon>
        <taxon>Actinomycetota</taxon>
        <taxon>Actinomycetes</taxon>
        <taxon>Micrococcales</taxon>
        <taxon>Ornithinimicrobiaceae</taxon>
        <taxon>Ornithinimicrobium</taxon>
    </lineage>
</organism>
<protein>
    <submittedName>
        <fullName evidence="1">Fe-S cluster assembly iron-binding protein IscA</fullName>
    </submittedName>
</protein>
<dbReference type="Gene3D" id="2.60.300.12">
    <property type="entry name" value="HesB-like domain"/>
    <property type="match status" value="1"/>
</dbReference>
<dbReference type="SUPFAM" id="SSF89360">
    <property type="entry name" value="HesB-like domain"/>
    <property type="match status" value="1"/>
</dbReference>